<dbReference type="EMBL" id="LNCU01000125">
    <property type="protein sequence ID" value="KWV45358.1"/>
    <property type="molecule type" value="Genomic_DNA"/>
</dbReference>
<evidence type="ECO:0000313" key="2">
    <source>
        <dbReference type="EMBL" id="KWV45358.1"/>
    </source>
</evidence>
<dbReference type="SUPFAM" id="SSF89796">
    <property type="entry name" value="CoA-transferase family III (CaiB/BaiF)"/>
    <property type="match status" value="1"/>
</dbReference>
<sequence length="396" mass="42150">MTDDYAGLRVLDVSQGFAGPYCGAILARGGASVIKVEPPAGDWARTIGGSIDGHTAFSLVPNIGKRAICIDGTKPQGRSVLVELAKSADIVIQNFRPGVVERLQIADAQLRPAKPDLIYVSILGFGPGPYENRPATDTIIQGFTGMMVMNRDARGAPRRIGMLAVDTAAGIYAAQQVGAALYRRLSGRGGRHIKVSLVEVAAAFQAMPIVEDAMHRDRPSPPLSVPIGTFATSDGHINLSCVSTAMFHGICRALDKPEWVDDPRFATEAGRLAHAQDITTEVTRILQSRPSAHWIGTFEKQDVLCGPVQDYRSFLADPHVRGLGLTATLQGGAFEGLPLTLLPGTAAPGTRMPAPPRLGQHTCEILIEQGYPQAAIDRLIADRTVIAAEQEKAGGK</sequence>
<dbReference type="Gene3D" id="3.30.1540.10">
    <property type="entry name" value="formyl-coa transferase, domain 3"/>
    <property type="match status" value="1"/>
</dbReference>
<comment type="caution">
    <text evidence="2">The sequence shown here is derived from an EMBL/GenBank/DDBJ whole genome shotgun (WGS) entry which is preliminary data.</text>
</comment>
<dbReference type="InterPro" id="IPR050483">
    <property type="entry name" value="CoA-transferase_III_domain"/>
</dbReference>
<proteinExistence type="predicted"/>
<gene>
    <name evidence="2" type="ORF">AS156_23870</name>
</gene>
<dbReference type="Gene3D" id="3.40.50.10540">
    <property type="entry name" value="Crotonobetainyl-coa:carnitine coa-transferase, domain 1"/>
    <property type="match status" value="1"/>
</dbReference>
<dbReference type="GO" id="GO:0008410">
    <property type="term" value="F:CoA-transferase activity"/>
    <property type="evidence" value="ECO:0007669"/>
    <property type="project" value="TreeGrafter"/>
</dbReference>
<protein>
    <recommendedName>
        <fullName evidence="4">Crotonobetainyl-CoA:carnitine CoA-transferase CaiB-like acyl-CoA transferase</fullName>
    </recommendedName>
</protein>
<evidence type="ECO:0000313" key="3">
    <source>
        <dbReference type="Proteomes" id="UP000057737"/>
    </source>
</evidence>
<accession>A0A109JAL1</accession>
<organism evidence="2 3">
    <name type="scientific">Bradyrhizobium macuxiense</name>
    <dbReference type="NCBI Taxonomy" id="1755647"/>
    <lineage>
        <taxon>Bacteria</taxon>
        <taxon>Pseudomonadati</taxon>
        <taxon>Pseudomonadota</taxon>
        <taxon>Alphaproteobacteria</taxon>
        <taxon>Hyphomicrobiales</taxon>
        <taxon>Nitrobacteraceae</taxon>
        <taxon>Bradyrhizobium</taxon>
    </lineage>
</organism>
<evidence type="ECO:0008006" key="4">
    <source>
        <dbReference type="Google" id="ProtNLM"/>
    </source>
</evidence>
<dbReference type="InterPro" id="IPR003673">
    <property type="entry name" value="CoA-Trfase_fam_III"/>
</dbReference>
<dbReference type="RefSeq" id="WP_066515522.1">
    <property type="nucleotide sequence ID" value="NZ_LNCU01000125.1"/>
</dbReference>
<reference evidence="2 3" key="1">
    <citation type="submission" date="2015-11" db="EMBL/GenBank/DDBJ databases">
        <title>Draft Genome Sequence of the Strain BR 10303 (Bradyrhizobium sp.) isolated from nodules of Centrolobium paraense.</title>
        <authorList>
            <person name="Zelli J.E."/>
            <person name="Simoes-Araujo J.L."/>
            <person name="Barauna A.C."/>
            <person name="Silva K."/>
        </authorList>
    </citation>
    <scope>NUCLEOTIDE SEQUENCE [LARGE SCALE GENOMIC DNA]</scope>
    <source>
        <strain evidence="2 3">BR 10303</strain>
    </source>
</reference>
<dbReference type="InterPro" id="IPR044855">
    <property type="entry name" value="CoA-Trfase_III_dom3_sf"/>
</dbReference>
<keyword evidence="1" id="KW-0808">Transferase</keyword>
<dbReference type="OrthoDB" id="7457784at2"/>
<dbReference type="InterPro" id="IPR023606">
    <property type="entry name" value="CoA-Trfase_III_dom_1_sf"/>
</dbReference>
<dbReference type="Pfam" id="PF02515">
    <property type="entry name" value="CoA_transf_3"/>
    <property type="match status" value="1"/>
</dbReference>
<dbReference type="Proteomes" id="UP000057737">
    <property type="component" value="Unassembled WGS sequence"/>
</dbReference>
<dbReference type="PANTHER" id="PTHR48207:SF4">
    <property type="entry name" value="BLL6097 PROTEIN"/>
    <property type="match status" value="1"/>
</dbReference>
<dbReference type="AlphaFoldDB" id="A0A109JAL1"/>
<name>A0A109JAL1_9BRAD</name>
<keyword evidence="3" id="KW-1185">Reference proteome</keyword>
<dbReference type="PANTHER" id="PTHR48207">
    <property type="entry name" value="SUCCINATE--HYDROXYMETHYLGLUTARATE COA-TRANSFERASE"/>
    <property type="match status" value="1"/>
</dbReference>
<evidence type="ECO:0000256" key="1">
    <source>
        <dbReference type="ARBA" id="ARBA00022679"/>
    </source>
</evidence>